<gene>
    <name evidence="12" type="ORF">YSA_06418</name>
</gene>
<dbReference type="PATRIC" id="fig|231023.4.peg.3063"/>
<feature type="site" description="Important for catalysis" evidence="9">
    <location>
        <position position="189"/>
    </location>
</feature>
<dbReference type="Gene3D" id="3.40.50.720">
    <property type="entry name" value="NAD(P)-binding Rossmann-like Domain"/>
    <property type="match status" value="1"/>
</dbReference>
<evidence type="ECO:0000256" key="10">
    <source>
        <dbReference type="RuleBase" id="RU004417"/>
    </source>
</evidence>
<evidence type="ECO:0000256" key="1">
    <source>
        <dbReference type="ARBA" id="ARBA00003868"/>
    </source>
</evidence>
<dbReference type="SUPFAM" id="SSF53223">
    <property type="entry name" value="Aminoacid dehydrogenase-like, N-terminal domain"/>
    <property type="match status" value="1"/>
</dbReference>
<dbReference type="InterPro" id="IPR006097">
    <property type="entry name" value="Glu/Leu/Phe/Val/Trp_DH_dimer"/>
</dbReference>
<feature type="binding site" evidence="8">
    <location>
        <position position="188"/>
    </location>
    <ligand>
        <name>substrate</name>
    </ligand>
</feature>
<feature type="binding site" evidence="8">
    <location>
        <position position="137"/>
    </location>
    <ligand>
        <name>substrate</name>
    </ligand>
</feature>
<dbReference type="PANTHER" id="PTHR43571:SF1">
    <property type="entry name" value="NADP-SPECIFIC GLUTAMATE DEHYDROGENASE 1-RELATED"/>
    <property type="match status" value="1"/>
</dbReference>
<evidence type="ECO:0000256" key="4">
    <source>
        <dbReference type="ARBA" id="ARBA00023002"/>
    </source>
</evidence>
<evidence type="ECO:0000256" key="5">
    <source>
        <dbReference type="ARBA" id="ARBA00048584"/>
    </source>
</evidence>
<dbReference type="InterPro" id="IPR046346">
    <property type="entry name" value="Aminoacid_DH-like_N_sf"/>
</dbReference>
<evidence type="ECO:0000256" key="7">
    <source>
        <dbReference type="PIRSR" id="PIRSR000185-1"/>
    </source>
</evidence>
<accession>I3UXK7</accession>
<evidence type="ECO:0000256" key="2">
    <source>
        <dbReference type="ARBA" id="ARBA00006382"/>
    </source>
</evidence>
<feature type="domain" description="Glutamate/phenylalanine/leucine/valine/L-tryptophan dehydrogenase C-terminal" evidence="11">
    <location>
        <begin position="225"/>
        <end position="467"/>
    </location>
</feature>
<dbReference type="InterPro" id="IPR006095">
    <property type="entry name" value="Glu/Leu/Phe/Val/Trp_DH"/>
</dbReference>
<dbReference type="InterPro" id="IPR014362">
    <property type="entry name" value="Glu_DH"/>
</dbReference>
<dbReference type="Gene3D" id="3.40.50.10860">
    <property type="entry name" value="Leucine Dehydrogenase, chain A, domain 1"/>
    <property type="match status" value="1"/>
</dbReference>
<feature type="binding site" evidence="8">
    <location>
        <position position="263"/>
    </location>
    <ligand>
        <name>NAD(+)</name>
        <dbReference type="ChEBI" id="CHEBI:57540"/>
    </ligand>
</feature>
<feature type="active site" description="Proton donor" evidence="7">
    <location>
        <position position="149"/>
    </location>
</feature>
<dbReference type="SUPFAM" id="SSF51735">
    <property type="entry name" value="NAD(P)-binding Rossmann-fold domains"/>
    <property type="match status" value="1"/>
</dbReference>
<evidence type="ECO:0000256" key="6">
    <source>
        <dbReference type="PIRNR" id="PIRNR000185"/>
    </source>
</evidence>
<keyword evidence="8" id="KW-0520">NAD</keyword>
<dbReference type="NCBIfam" id="NF006929">
    <property type="entry name" value="PRK09414.1"/>
    <property type="match status" value="1"/>
</dbReference>
<dbReference type="Proteomes" id="UP000005268">
    <property type="component" value="Chromosome"/>
</dbReference>
<comment type="function">
    <text evidence="1">Catalyzes the reversible oxidative deamination of glutamate to alpha-ketoglutarate and ammonia.</text>
</comment>
<name>I3UXK7_PSEPU</name>
<feature type="binding site" evidence="8">
    <location>
        <position position="113"/>
    </location>
    <ligand>
        <name>substrate</name>
    </ligand>
</feature>
<proteinExistence type="inferred from homology"/>
<protein>
    <recommendedName>
        <fullName evidence="6">Glutamate dehydrogenase</fullName>
    </recommendedName>
</protein>
<dbReference type="InterPro" id="IPR006096">
    <property type="entry name" value="Glu/Leu/Phe/Val/Trp_DH_C"/>
</dbReference>
<comment type="subunit">
    <text evidence="3">Homohexamer.</text>
</comment>
<dbReference type="Pfam" id="PF02812">
    <property type="entry name" value="ELFV_dehydrog_N"/>
    <property type="match status" value="1"/>
</dbReference>
<evidence type="ECO:0000256" key="3">
    <source>
        <dbReference type="ARBA" id="ARBA00011643"/>
    </source>
</evidence>
<dbReference type="InterPro" id="IPR033524">
    <property type="entry name" value="Glu/Leu/Phe/Val_DH_AS"/>
</dbReference>
<dbReference type="GO" id="GO:0000166">
    <property type="term" value="F:nucleotide binding"/>
    <property type="evidence" value="ECO:0007669"/>
    <property type="project" value="UniProtKB-KW"/>
</dbReference>
<evidence type="ECO:0000256" key="8">
    <source>
        <dbReference type="PIRSR" id="PIRSR000185-2"/>
    </source>
</evidence>
<dbReference type="KEGG" id="ppi:YSA_06418"/>
<dbReference type="GO" id="GO:0006537">
    <property type="term" value="P:glutamate biosynthetic process"/>
    <property type="evidence" value="ECO:0007669"/>
    <property type="project" value="TreeGrafter"/>
</dbReference>
<evidence type="ECO:0000313" key="12">
    <source>
        <dbReference type="EMBL" id="AFK70228.1"/>
    </source>
</evidence>
<dbReference type="InterPro" id="IPR050724">
    <property type="entry name" value="Glu_Leu_Phe_Val_DH"/>
</dbReference>
<dbReference type="Gene3D" id="1.10.285.10">
    <property type="entry name" value="Glutamate Dehydrogenase, chain A, domain 3"/>
    <property type="match status" value="2"/>
</dbReference>
<keyword evidence="8" id="KW-0547">Nucleotide-binding</keyword>
<dbReference type="Pfam" id="PF00208">
    <property type="entry name" value="ELFV_dehydrog"/>
    <property type="match status" value="1"/>
</dbReference>
<evidence type="ECO:0000313" key="13">
    <source>
        <dbReference type="Proteomes" id="UP000005268"/>
    </source>
</evidence>
<dbReference type="InterPro" id="IPR036291">
    <property type="entry name" value="NAD(P)-bd_dom_sf"/>
</dbReference>
<reference evidence="12 13" key="1">
    <citation type="journal article" date="2012" name="J. Bacteriol.">
        <title>Complete Genome Sequence of the Naphthalene-Degrading Pseudomonas putida Strain ND6.</title>
        <authorList>
            <person name="Li S."/>
            <person name="Zhao H."/>
            <person name="Li Y."/>
            <person name="Niu S."/>
            <person name="Cai B."/>
        </authorList>
    </citation>
    <scope>NUCLEOTIDE SEQUENCE [LARGE SCALE GENOMIC DNA]</scope>
    <source>
        <strain evidence="12 13">ND6</strain>
    </source>
</reference>
<dbReference type="HOGENOM" id="CLU_025763_2_1_6"/>
<dbReference type="FunFam" id="1.10.285.10:FF:000001">
    <property type="entry name" value="Glutamate dehydrogenase"/>
    <property type="match status" value="1"/>
</dbReference>
<dbReference type="GO" id="GO:0005829">
    <property type="term" value="C:cytosol"/>
    <property type="evidence" value="ECO:0007669"/>
    <property type="project" value="TreeGrafter"/>
</dbReference>
<organism evidence="12 13">
    <name type="scientific">Pseudomonas putida ND6</name>
    <dbReference type="NCBI Taxonomy" id="231023"/>
    <lineage>
        <taxon>Bacteria</taxon>
        <taxon>Pseudomonadati</taxon>
        <taxon>Pseudomonadota</taxon>
        <taxon>Gammaproteobacteria</taxon>
        <taxon>Pseudomonadales</taxon>
        <taxon>Pseudomonadaceae</taxon>
        <taxon>Pseudomonas</taxon>
    </lineage>
</organism>
<evidence type="ECO:0000259" key="11">
    <source>
        <dbReference type="SMART" id="SM00839"/>
    </source>
</evidence>
<feature type="binding site" evidence="8">
    <location>
        <position position="401"/>
    </location>
    <ligand>
        <name>substrate</name>
    </ligand>
</feature>
<keyword evidence="4 6" id="KW-0560">Oxidoreductase</keyword>
<comment type="similarity">
    <text evidence="2 6 10">Belongs to the Glu/Leu/Phe/Val dehydrogenases family.</text>
</comment>
<dbReference type="PANTHER" id="PTHR43571">
    <property type="entry name" value="NADP-SPECIFIC GLUTAMATE DEHYDROGENASE 1-RELATED"/>
    <property type="match status" value="1"/>
</dbReference>
<dbReference type="AlphaFoldDB" id="I3UXK7"/>
<dbReference type="InterPro" id="IPR033922">
    <property type="entry name" value="NAD_bind_Glu_DH"/>
</dbReference>
<dbReference type="EMBL" id="CP003588">
    <property type="protein sequence ID" value="AFK70228.1"/>
    <property type="molecule type" value="Genomic_DNA"/>
</dbReference>
<dbReference type="CDD" id="cd05313">
    <property type="entry name" value="NAD_bind_2_Glu_DH"/>
    <property type="match status" value="1"/>
</dbReference>
<dbReference type="GO" id="GO:0004354">
    <property type="term" value="F:glutamate dehydrogenase (NADP+) activity"/>
    <property type="evidence" value="ECO:0007669"/>
    <property type="project" value="UniProtKB-EC"/>
</dbReference>
<dbReference type="FunFam" id="3.40.50.720:FF:000030">
    <property type="entry name" value="Glutamate dehydrogenase"/>
    <property type="match status" value="1"/>
</dbReference>
<feature type="binding site" evidence="8">
    <location>
        <position position="232"/>
    </location>
    <ligand>
        <name>NAD(+)</name>
        <dbReference type="ChEBI" id="CHEBI:57540"/>
    </ligand>
</feature>
<sequence length="469" mass="51114">MRLLLGTFLKKTNKSNPLGEMSTMIESVDNFLARLKQRDPGQPEFHQAVEEVLRTLWPFLEANPHYLQSGILERMVEPERAVLFRVSWVDDQGKVQVNRGYRIQMSSAIGPYKGGLRFHPSVNLSVLKFLAFEQVFKNSLTSLPMGGGKGGSDFDPKGKSDAEVMRFCQAFMSELYRHIGADCDVPAGDIGVGAREIGFMFGQYKRLANQFTSVLTGKGMTYGGSLIRPEATGYGCVYFAEEMLKRQDKRIDGRRVAVSGSGNVAQYAARKVMDLGGKVISLSDSEGTLYAEAGLTDAQWDALMELKNVKRGRISELAGQFGLEFRKGQTPWSLPCDIALPCATQNELGAEDARTLLRNGCICVAEGANMPTTLEAVDIFLDAGILYAPGKASNAGGVAVSGLEMSQNAMRLLWTAGEVDSKLHNIMQSIHHACVHYGEEADGRINYVKGANIAGFVKVADAMLAQGVV</sequence>
<comment type="catalytic activity">
    <reaction evidence="5">
        <text>L-glutamate + NADP(+) + H2O = 2-oxoglutarate + NH4(+) + NADPH + H(+)</text>
        <dbReference type="Rhea" id="RHEA:11612"/>
        <dbReference type="ChEBI" id="CHEBI:15377"/>
        <dbReference type="ChEBI" id="CHEBI:15378"/>
        <dbReference type="ChEBI" id="CHEBI:16810"/>
        <dbReference type="ChEBI" id="CHEBI:28938"/>
        <dbReference type="ChEBI" id="CHEBI:29985"/>
        <dbReference type="ChEBI" id="CHEBI:57783"/>
        <dbReference type="ChEBI" id="CHEBI:58349"/>
        <dbReference type="EC" id="1.4.1.4"/>
    </reaction>
</comment>
<evidence type="ECO:0000256" key="9">
    <source>
        <dbReference type="PIRSR" id="PIRSR000185-3"/>
    </source>
</evidence>
<dbReference type="PROSITE" id="PS00074">
    <property type="entry name" value="GLFV_DEHYDROGENASE"/>
    <property type="match status" value="1"/>
</dbReference>
<dbReference type="PIRSF" id="PIRSF000185">
    <property type="entry name" value="Glu_DH"/>
    <property type="match status" value="1"/>
</dbReference>
<feature type="binding site" evidence="8">
    <location>
        <position position="134"/>
    </location>
    <ligand>
        <name>substrate</name>
    </ligand>
</feature>
<dbReference type="PRINTS" id="PR00082">
    <property type="entry name" value="GLFDHDRGNASE"/>
</dbReference>
<dbReference type="FunFam" id="3.40.50.10860:FF:000002">
    <property type="entry name" value="Glutamate dehydrogenase"/>
    <property type="match status" value="1"/>
</dbReference>
<dbReference type="SMART" id="SM00839">
    <property type="entry name" value="ELFV_dehydrog"/>
    <property type="match status" value="1"/>
</dbReference>